<dbReference type="GeneID" id="111289986"/>
<dbReference type="GO" id="GO:0016807">
    <property type="term" value="F:cysteine-type carboxypeptidase activity"/>
    <property type="evidence" value="ECO:0007669"/>
    <property type="project" value="TreeGrafter"/>
</dbReference>
<dbReference type="Pfam" id="PF04424">
    <property type="entry name" value="MINDY_DUB"/>
    <property type="match status" value="1"/>
</dbReference>
<dbReference type="RefSeq" id="XP_022737100.1">
    <property type="nucleotide sequence ID" value="XM_022881365.1"/>
</dbReference>
<dbReference type="PANTHER" id="PTHR18063:SF6">
    <property type="entry name" value="UBIQUITIN CARBOXYL-TERMINAL HYDROLASE"/>
    <property type="match status" value="1"/>
</dbReference>
<feature type="compositionally biased region" description="Basic and acidic residues" evidence="1">
    <location>
        <begin position="724"/>
        <end position="735"/>
    </location>
</feature>
<dbReference type="GO" id="GO:1990380">
    <property type="term" value="F:K48-linked deubiquitinase activity"/>
    <property type="evidence" value="ECO:0007669"/>
    <property type="project" value="InterPro"/>
</dbReference>
<reference evidence="4" key="1">
    <citation type="submission" date="2025-08" db="UniProtKB">
        <authorList>
            <consortium name="RefSeq"/>
        </authorList>
    </citation>
    <scope>IDENTIFICATION</scope>
    <source>
        <tissue evidence="4">Fruit stalk</tissue>
    </source>
</reference>
<dbReference type="InterPro" id="IPR007518">
    <property type="entry name" value="MINDY"/>
</dbReference>
<protein>
    <submittedName>
        <fullName evidence="4">Uncharacterized protein LOC111289986 isoform X3</fullName>
    </submittedName>
</protein>
<dbReference type="AlphaFoldDB" id="A0A6P5Y9Q2"/>
<dbReference type="GO" id="GO:0071108">
    <property type="term" value="P:protein K48-linked deubiquitination"/>
    <property type="evidence" value="ECO:0007669"/>
    <property type="project" value="TreeGrafter"/>
</dbReference>
<dbReference type="GO" id="GO:0004843">
    <property type="term" value="F:cysteine-type deubiquitinase activity"/>
    <property type="evidence" value="ECO:0007669"/>
    <property type="project" value="InterPro"/>
</dbReference>
<proteinExistence type="predicted"/>
<organism evidence="3 4">
    <name type="scientific">Durio zibethinus</name>
    <name type="common">Durian</name>
    <dbReference type="NCBI Taxonomy" id="66656"/>
    <lineage>
        <taxon>Eukaryota</taxon>
        <taxon>Viridiplantae</taxon>
        <taxon>Streptophyta</taxon>
        <taxon>Embryophyta</taxon>
        <taxon>Tracheophyta</taxon>
        <taxon>Spermatophyta</taxon>
        <taxon>Magnoliopsida</taxon>
        <taxon>eudicotyledons</taxon>
        <taxon>Gunneridae</taxon>
        <taxon>Pentapetalae</taxon>
        <taxon>rosids</taxon>
        <taxon>malvids</taxon>
        <taxon>Malvales</taxon>
        <taxon>Malvaceae</taxon>
        <taxon>Helicteroideae</taxon>
        <taxon>Durio</taxon>
    </lineage>
</organism>
<dbReference type="GO" id="GO:0005829">
    <property type="term" value="C:cytosol"/>
    <property type="evidence" value="ECO:0007669"/>
    <property type="project" value="TreeGrafter"/>
</dbReference>
<dbReference type="PANTHER" id="PTHR18063">
    <property type="entry name" value="NF-E2 INDUCIBLE PROTEIN"/>
    <property type="match status" value="1"/>
</dbReference>
<dbReference type="Proteomes" id="UP000515121">
    <property type="component" value="Unplaced"/>
</dbReference>
<gene>
    <name evidence="4" type="primary">LOC111289986</name>
</gene>
<dbReference type="InterPro" id="IPR033979">
    <property type="entry name" value="MINDY_domain"/>
</dbReference>
<feature type="domain" description="MINDY deubiquitinase" evidence="2">
    <location>
        <begin position="41"/>
        <end position="629"/>
    </location>
</feature>
<evidence type="ECO:0000313" key="4">
    <source>
        <dbReference type="RefSeq" id="XP_022737100.1"/>
    </source>
</evidence>
<feature type="compositionally biased region" description="Low complexity" evidence="1">
    <location>
        <begin position="684"/>
        <end position="695"/>
    </location>
</feature>
<name>A0A6P5Y9Q2_DURZI</name>
<sequence>MHLLPLRLLRDVNRRKKQRKKDRIMKQQQQQKQEAIKECMHKTKPIQFLGRTTPIILQNDNGPCPLLAICNVLLLRNNLNLSPDIAEVSQEKLLSLVAERLIDTNSNVNNKDAGYVENQQQNIADAIDLLPHLATGIDVNIKFRRIDDFEFTPECAIFDLLDIPLYHGWIVDSQDYETASAIGSKSYNAIMEELVALETRNLEVSCKSNSEDCVDFAAATTATLGVPSPSLSKTKSFDDSPHSVTGQLILGKGDLEEEAELSRVLKLSEAELPTLFDDPGNLDERSCSKNLVFVDTVDTQERDKGVEHQNLQWHKPSFSDNSTSLSNDSGSQTFFETLTREESRRTDGINQDHLSYVKSVEITLSNNVVEKSNIEAMVVKTSGAEHLLQIEGAVPVSLAKYTASIDGINTENSQGSEKIQFASATDAYDTPDNVNGCDTTEVSSVSLQNAGSDSSSDRIHHADVPDAFTSSLDGSEPIYEGEECILDSATTTYEDQEPIYEGEVILAKQADKRVLEDCNVRSTDEITPRQVALASSRIIIKETQCELIGNFLKNSASQLTFYGLFCLQDGLKERELCVFFRNNHFSTMFKYDGELYLLATDQGYLNQPDLVWEKLNEVNGDTLFMTCNFKEFKVDSHATGTWDEQNAVASTADYIASVDSAAQAGLDITSDLQLAIALQQQEFEQQPQRQNVQQPTFVGGSRLVTGPQAPSSSGRNSSSSSSKQDAKSKEKCIVM</sequence>
<feature type="region of interest" description="Disordered" evidence="1">
    <location>
        <begin position="684"/>
        <end position="735"/>
    </location>
</feature>
<dbReference type="GO" id="GO:0071944">
    <property type="term" value="C:cell periphery"/>
    <property type="evidence" value="ECO:0007669"/>
    <property type="project" value="TreeGrafter"/>
</dbReference>
<evidence type="ECO:0000259" key="2">
    <source>
        <dbReference type="Pfam" id="PF04424"/>
    </source>
</evidence>
<dbReference type="OrthoDB" id="10261212at2759"/>
<accession>A0A6P5Y9Q2</accession>
<feature type="compositionally biased region" description="Low complexity" evidence="1">
    <location>
        <begin position="711"/>
        <end position="723"/>
    </location>
</feature>
<evidence type="ECO:0000313" key="3">
    <source>
        <dbReference type="Proteomes" id="UP000515121"/>
    </source>
</evidence>
<keyword evidence="3" id="KW-1185">Reference proteome</keyword>
<evidence type="ECO:0000256" key="1">
    <source>
        <dbReference type="SAM" id="MobiDB-lite"/>
    </source>
</evidence>